<evidence type="ECO:0000313" key="1">
    <source>
        <dbReference type="EMBL" id="KAJ5069214.1"/>
    </source>
</evidence>
<gene>
    <name evidence="1" type="ORF">M0811_11832</name>
</gene>
<dbReference type="EMBL" id="JAPDFW010000107">
    <property type="protein sequence ID" value="KAJ5069214.1"/>
    <property type="molecule type" value="Genomic_DNA"/>
</dbReference>
<comment type="caution">
    <text evidence="1">The sequence shown here is derived from an EMBL/GenBank/DDBJ whole genome shotgun (WGS) entry which is preliminary data.</text>
</comment>
<evidence type="ECO:0000313" key="2">
    <source>
        <dbReference type="Proteomes" id="UP001149090"/>
    </source>
</evidence>
<reference evidence="1" key="1">
    <citation type="submission" date="2022-10" db="EMBL/GenBank/DDBJ databases">
        <title>Novel sulphate-reducing endosymbionts in the free-living metamonad Anaeramoeba.</title>
        <authorList>
            <person name="Jerlstrom-Hultqvist J."/>
            <person name="Cepicka I."/>
            <person name="Gallot-Lavallee L."/>
            <person name="Salas-Leiva D."/>
            <person name="Curtis B.A."/>
            <person name="Zahonova K."/>
            <person name="Pipaliya S."/>
            <person name="Dacks J."/>
            <person name="Roger A.J."/>
        </authorList>
    </citation>
    <scope>NUCLEOTIDE SEQUENCE</scope>
    <source>
        <strain evidence="1">BMAN</strain>
    </source>
</reference>
<dbReference type="AlphaFoldDB" id="A0A9Q0LB97"/>
<name>A0A9Q0LB97_ANAIG</name>
<proteinExistence type="predicted"/>
<dbReference type="Proteomes" id="UP001149090">
    <property type="component" value="Unassembled WGS sequence"/>
</dbReference>
<keyword evidence="2" id="KW-1185">Reference proteome</keyword>
<accession>A0A9Q0LB97</accession>
<protein>
    <submittedName>
        <fullName evidence="1">Uncharacterized protein</fullName>
    </submittedName>
</protein>
<sequence length="101" mass="11977">MDVLVFECREVSKYAFFSPTDPKLSESIIVKLEECHNFKFSKTKEGFYIRNLSNSLPFPTLHAEIIQTCKEHGFKLTHFSIHSNDIRYSIFEREQKEQKEN</sequence>
<organism evidence="1 2">
    <name type="scientific">Anaeramoeba ignava</name>
    <name type="common">Anaerobic marine amoeba</name>
    <dbReference type="NCBI Taxonomy" id="1746090"/>
    <lineage>
        <taxon>Eukaryota</taxon>
        <taxon>Metamonada</taxon>
        <taxon>Anaeramoebidae</taxon>
        <taxon>Anaeramoeba</taxon>
    </lineage>
</organism>